<feature type="domain" description="DUF1468" evidence="2">
    <location>
        <begin position="13"/>
        <end position="146"/>
    </location>
</feature>
<dbReference type="EMBL" id="JANTHZ010000010">
    <property type="protein sequence ID" value="MCS0497174.1"/>
    <property type="molecule type" value="Genomic_DNA"/>
</dbReference>
<dbReference type="Pfam" id="PF07331">
    <property type="entry name" value="TctB"/>
    <property type="match status" value="1"/>
</dbReference>
<feature type="transmembrane region" description="Helical" evidence="1">
    <location>
        <begin position="83"/>
        <end position="112"/>
    </location>
</feature>
<evidence type="ECO:0000259" key="2">
    <source>
        <dbReference type="Pfam" id="PF07331"/>
    </source>
</evidence>
<protein>
    <submittedName>
        <fullName evidence="3">Tripartite tricarboxylate transporter TctB family protein</fullName>
    </submittedName>
</protein>
<feature type="transmembrane region" description="Helical" evidence="1">
    <location>
        <begin position="124"/>
        <end position="142"/>
    </location>
</feature>
<organism evidence="3 4">
    <name type="scientific">Ancylobacter mangrovi</name>
    <dbReference type="NCBI Taxonomy" id="2972472"/>
    <lineage>
        <taxon>Bacteria</taxon>
        <taxon>Pseudomonadati</taxon>
        <taxon>Pseudomonadota</taxon>
        <taxon>Alphaproteobacteria</taxon>
        <taxon>Hyphomicrobiales</taxon>
        <taxon>Xanthobacteraceae</taxon>
        <taxon>Ancylobacter</taxon>
    </lineage>
</organism>
<evidence type="ECO:0000313" key="3">
    <source>
        <dbReference type="EMBL" id="MCS0497174.1"/>
    </source>
</evidence>
<dbReference type="InterPro" id="IPR009936">
    <property type="entry name" value="DUF1468"/>
</dbReference>
<feature type="transmembrane region" description="Helical" evidence="1">
    <location>
        <begin position="44"/>
        <end position="62"/>
    </location>
</feature>
<proteinExistence type="predicted"/>
<sequence>MGNKAFPLNAEIVVSAFMVAFAAAQVYAANQLSLSADYTLGPGALPMIYSIGLLICSAAVLFDSVRQGGSDGVGEKNSMRGVLCILLLVLFVASIYVVGFLFSTILFCFLFCQFFSGLGLVKNIAFSVIWGAALYAAFHYLLEVPLEPGLLFS</sequence>
<comment type="caution">
    <text evidence="3">The sequence shown here is derived from an EMBL/GenBank/DDBJ whole genome shotgun (WGS) entry which is preliminary data.</text>
</comment>
<name>A0A9X2PEF9_9HYPH</name>
<dbReference type="AlphaFoldDB" id="A0A9X2PEF9"/>
<dbReference type="Proteomes" id="UP001151088">
    <property type="component" value="Unassembled WGS sequence"/>
</dbReference>
<keyword evidence="1" id="KW-0472">Membrane</keyword>
<gene>
    <name evidence="3" type="ORF">NVS89_18975</name>
</gene>
<keyword evidence="4" id="KW-1185">Reference proteome</keyword>
<reference evidence="3" key="1">
    <citation type="submission" date="2022-08" db="EMBL/GenBank/DDBJ databases">
        <authorList>
            <person name="Li F."/>
        </authorList>
    </citation>
    <scope>NUCLEOTIDE SEQUENCE</scope>
    <source>
        <strain evidence="3">MQZ15Z-1</strain>
    </source>
</reference>
<keyword evidence="1" id="KW-1133">Transmembrane helix</keyword>
<evidence type="ECO:0000256" key="1">
    <source>
        <dbReference type="SAM" id="Phobius"/>
    </source>
</evidence>
<accession>A0A9X2PEF9</accession>
<evidence type="ECO:0000313" key="4">
    <source>
        <dbReference type="Proteomes" id="UP001151088"/>
    </source>
</evidence>
<keyword evidence="1" id="KW-0812">Transmembrane</keyword>
<dbReference type="RefSeq" id="WP_258734327.1">
    <property type="nucleotide sequence ID" value="NZ_JANTHZ010000010.1"/>
</dbReference>